<organism evidence="1">
    <name type="scientific">viral metagenome</name>
    <dbReference type="NCBI Taxonomy" id="1070528"/>
    <lineage>
        <taxon>unclassified sequences</taxon>
        <taxon>metagenomes</taxon>
        <taxon>organismal metagenomes</taxon>
    </lineage>
</organism>
<reference evidence="1" key="1">
    <citation type="journal article" date="2020" name="Nature">
        <title>Giant virus diversity and host interactions through global metagenomics.</title>
        <authorList>
            <person name="Schulz F."/>
            <person name="Roux S."/>
            <person name="Paez-Espino D."/>
            <person name="Jungbluth S."/>
            <person name="Walsh D.A."/>
            <person name="Denef V.J."/>
            <person name="McMahon K.D."/>
            <person name="Konstantinidis K.T."/>
            <person name="Eloe-Fadrosh E.A."/>
            <person name="Kyrpides N.C."/>
            <person name="Woyke T."/>
        </authorList>
    </citation>
    <scope>NUCLEOTIDE SEQUENCE</scope>
    <source>
        <strain evidence="1">GVMAG-M-3300009159-65</strain>
    </source>
</reference>
<name>A0A6C0ETV4_9ZZZZ</name>
<dbReference type="AlphaFoldDB" id="A0A6C0ETV4"/>
<protein>
    <submittedName>
        <fullName evidence="1">Uncharacterized protein</fullName>
    </submittedName>
</protein>
<dbReference type="EMBL" id="MN738939">
    <property type="protein sequence ID" value="QHT32428.1"/>
    <property type="molecule type" value="Genomic_DNA"/>
</dbReference>
<evidence type="ECO:0000313" key="1">
    <source>
        <dbReference type="EMBL" id="QHT32428.1"/>
    </source>
</evidence>
<accession>A0A6C0ETV4</accession>
<proteinExistence type="predicted"/>
<sequence>MNMNIRIRMLPTEIIHKIISYTYSTQSKYLTEDIISYFNAKQVCNHLYHDYWIIQMGNETLEDKYWLLNNLYVYIRNIPYIFNRLFNRMPERVHVNTYVTKFYNKTDIKTQINVIFGIMTPLERNTFLNTG</sequence>